<reference evidence="10 11" key="1">
    <citation type="submission" date="2018-10" db="EMBL/GenBank/DDBJ databases">
        <title>A high-quality apple genome assembly.</title>
        <authorList>
            <person name="Hu J."/>
        </authorList>
    </citation>
    <scope>NUCLEOTIDE SEQUENCE [LARGE SCALE GENOMIC DNA]</scope>
    <source>
        <strain evidence="11">cv. HFTH1</strain>
        <tissue evidence="10">Young leaf</tissue>
    </source>
</reference>
<keyword evidence="7" id="KW-0811">Translocation</keyword>
<keyword evidence="6 9" id="KW-1133">Transmembrane helix</keyword>
<comment type="subcellular location">
    <subcellularLocation>
        <location evidence="1">Membrane</location>
    </subcellularLocation>
</comment>
<name>A0A498JCK3_MALDO</name>
<evidence type="ECO:0000256" key="3">
    <source>
        <dbReference type="ARBA" id="ARBA00022448"/>
    </source>
</evidence>
<evidence type="ECO:0000256" key="4">
    <source>
        <dbReference type="ARBA" id="ARBA00022692"/>
    </source>
</evidence>
<comment type="similarity">
    <text evidence="2">Belongs to the SecE/SEC61-gamma family.</text>
</comment>
<dbReference type="InterPro" id="IPR001901">
    <property type="entry name" value="Translocase_SecE/Sec61-g"/>
</dbReference>
<dbReference type="InterPro" id="IPR023391">
    <property type="entry name" value="Prot_translocase_SecE_dom_sf"/>
</dbReference>
<dbReference type="EMBL" id="RDQH01000334">
    <property type="protein sequence ID" value="RXH91442.1"/>
    <property type="molecule type" value="Genomic_DNA"/>
</dbReference>
<protein>
    <submittedName>
        <fullName evidence="10">Uncharacterized protein</fullName>
    </submittedName>
</protein>
<evidence type="ECO:0000256" key="5">
    <source>
        <dbReference type="ARBA" id="ARBA00022927"/>
    </source>
</evidence>
<evidence type="ECO:0000256" key="6">
    <source>
        <dbReference type="ARBA" id="ARBA00022989"/>
    </source>
</evidence>
<evidence type="ECO:0000313" key="11">
    <source>
        <dbReference type="Proteomes" id="UP000290289"/>
    </source>
</evidence>
<dbReference type="Pfam" id="PF00584">
    <property type="entry name" value="SecE"/>
    <property type="match status" value="1"/>
</dbReference>
<keyword evidence="11" id="KW-1185">Reference proteome</keyword>
<gene>
    <name evidence="10" type="ORF">DVH24_020465</name>
</gene>
<evidence type="ECO:0000256" key="7">
    <source>
        <dbReference type="ARBA" id="ARBA00023010"/>
    </source>
</evidence>
<dbReference type="AlphaFoldDB" id="A0A498JCK3"/>
<keyword evidence="8 9" id="KW-0472">Membrane</keyword>
<dbReference type="PANTHER" id="PTHR12309">
    <property type="entry name" value="SEC61 GAMMA SUBUNIT"/>
    <property type="match status" value="1"/>
</dbReference>
<evidence type="ECO:0000256" key="2">
    <source>
        <dbReference type="ARBA" id="ARBA00008274"/>
    </source>
</evidence>
<proteinExistence type="inferred from homology"/>
<dbReference type="STRING" id="3750.A0A498JCK3"/>
<comment type="caution">
    <text evidence="10">The sequence shown here is derived from an EMBL/GenBank/DDBJ whole genome shotgun (WGS) entry which is preliminary data.</text>
</comment>
<keyword evidence="3" id="KW-0813">Transport</keyword>
<evidence type="ECO:0000256" key="1">
    <source>
        <dbReference type="ARBA" id="ARBA00004370"/>
    </source>
</evidence>
<evidence type="ECO:0000256" key="9">
    <source>
        <dbReference type="SAM" id="Phobius"/>
    </source>
</evidence>
<organism evidence="10 11">
    <name type="scientific">Malus domestica</name>
    <name type="common">Apple</name>
    <name type="synonym">Pyrus malus</name>
    <dbReference type="NCBI Taxonomy" id="3750"/>
    <lineage>
        <taxon>Eukaryota</taxon>
        <taxon>Viridiplantae</taxon>
        <taxon>Streptophyta</taxon>
        <taxon>Embryophyta</taxon>
        <taxon>Tracheophyta</taxon>
        <taxon>Spermatophyta</taxon>
        <taxon>Magnoliopsida</taxon>
        <taxon>eudicotyledons</taxon>
        <taxon>Gunneridae</taxon>
        <taxon>Pentapetalae</taxon>
        <taxon>rosids</taxon>
        <taxon>fabids</taxon>
        <taxon>Rosales</taxon>
        <taxon>Rosaceae</taxon>
        <taxon>Amygdaloideae</taxon>
        <taxon>Maleae</taxon>
        <taxon>Malus</taxon>
    </lineage>
</organism>
<accession>A0A498JCK3</accession>
<dbReference type="Gene3D" id="1.20.5.820">
    <property type="entry name" value="Preprotein translocase SecE subunit"/>
    <property type="match status" value="1"/>
</dbReference>
<dbReference type="SUPFAM" id="SSF103456">
    <property type="entry name" value="Preprotein translocase SecE subunit"/>
    <property type="match status" value="1"/>
</dbReference>
<keyword evidence="5" id="KW-0653">Protein transport</keyword>
<evidence type="ECO:0000313" key="10">
    <source>
        <dbReference type="EMBL" id="RXH91442.1"/>
    </source>
</evidence>
<dbReference type="Proteomes" id="UP000290289">
    <property type="component" value="Chromosome 8"/>
</dbReference>
<feature type="transmembrane region" description="Helical" evidence="9">
    <location>
        <begin position="12"/>
        <end position="33"/>
    </location>
</feature>
<sequence length="59" mass="6477">MVDCRVEFSKVALRTAIGFVVMGFVGFFVKLIFIPINNIIIDVYPSTLFGMDGTSSGQN</sequence>
<keyword evidence="4 9" id="KW-0812">Transmembrane</keyword>
<evidence type="ECO:0000256" key="8">
    <source>
        <dbReference type="ARBA" id="ARBA00023136"/>
    </source>
</evidence>